<reference evidence="1 2" key="1">
    <citation type="submission" date="2023-08" db="EMBL/GenBank/DDBJ databases">
        <title>The draft genome sequence of Paracraurococcus sp. LOR1-02.</title>
        <authorList>
            <person name="Kingkaew E."/>
            <person name="Tanasupawat S."/>
        </authorList>
    </citation>
    <scope>NUCLEOTIDE SEQUENCE [LARGE SCALE GENOMIC DNA]</scope>
    <source>
        <strain evidence="1 2">LOR1-02</strain>
    </source>
</reference>
<comment type="caution">
    <text evidence="1">The sequence shown here is derived from an EMBL/GenBank/DDBJ whole genome shotgun (WGS) entry which is preliminary data.</text>
</comment>
<name>A0ABT9EAZ5_9PROT</name>
<gene>
    <name evidence="1" type="ORF">Q7A36_33575</name>
</gene>
<dbReference type="EMBL" id="JAUTWS010000081">
    <property type="protein sequence ID" value="MDO9713307.1"/>
    <property type="molecule type" value="Genomic_DNA"/>
</dbReference>
<accession>A0ABT9EAZ5</accession>
<dbReference type="Proteomes" id="UP001243009">
    <property type="component" value="Unassembled WGS sequence"/>
</dbReference>
<sequence length="81" mass="8178">MPGSACTRATISGRLRKGAVGFASQTSGEVTATAMEARSSTGSSGMGEHEGVAVGWAALQLLHANRAVGSGLVVHDDRLPK</sequence>
<protein>
    <submittedName>
        <fullName evidence="1">Uncharacterized protein</fullName>
    </submittedName>
</protein>
<keyword evidence="2" id="KW-1185">Reference proteome</keyword>
<proteinExistence type="predicted"/>
<dbReference type="RefSeq" id="WP_305108166.1">
    <property type="nucleotide sequence ID" value="NZ_JAUTWS010000081.1"/>
</dbReference>
<evidence type="ECO:0000313" key="1">
    <source>
        <dbReference type="EMBL" id="MDO9713307.1"/>
    </source>
</evidence>
<organism evidence="1 2">
    <name type="scientific">Paracraurococcus lichenis</name>
    <dbReference type="NCBI Taxonomy" id="3064888"/>
    <lineage>
        <taxon>Bacteria</taxon>
        <taxon>Pseudomonadati</taxon>
        <taxon>Pseudomonadota</taxon>
        <taxon>Alphaproteobacteria</taxon>
        <taxon>Acetobacterales</taxon>
        <taxon>Roseomonadaceae</taxon>
        <taxon>Paracraurococcus</taxon>
    </lineage>
</organism>
<evidence type="ECO:0000313" key="2">
    <source>
        <dbReference type="Proteomes" id="UP001243009"/>
    </source>
</evidence>